<dbReference type="Pfam" id="PF08534">
    <property type="entry name" value="Redoxin"/>
    <property type="match status" value="1"/>
</dbReference>
<dbReference type="InterPro" id="IPR013766">
    <property type="entry name" value="Thioredoxin_domain"/>
</dbReference>
<evidence type="ECO:0000313" key="6">
    <source>
        <dbReference type="Proteomes" id="UP000706151"/>
    </source>
</evidence>
<dbReference type="EMBL" id="JADJOT010000011">
    <property type="protein sequence ID" value="MBK7955875.1"/>
    <property type="molecule type" value="Genomic_DNA"/>
</dbReference>
<comment type="subcellular location">
    <subcellularLocation>
        <location evidence="1">Cell envelope</location>
    </subcellularLocation>
</comment>
<proteinExistence type="predicted"/>
<evidence type="ECO:0000313" key="5">
    <source>
        <dbReference type="EMBL" id="MBK7955875.1"/>
    </source>
</evidence>
<feature type="domain" description="Thioredoxin" evidence="4">
    <location>
        <begin position="53"/>
        <end position="191"/>
    </location>
</feature>
<dbReference type="InterPro" id="IPR017937">
    <property type="entry name" value="Thioredoxin_CS"/>
</dbReference>
<dbReference type="InterPro" id="IPR050553">
    <property type="entry name" value="Thioredoxin_ResA/DsbE_sf"/>
</dbReference>
<name>A0A935TA75_9PROT</name>
<dbReference type="GO" id="GO:0030313">
    <property type="term" value="C:cell envelope"/>
    <property type="evidence" value="ECO:0007669"/>
    <property type="project" value="UniProtKB-SubCell"/>
</dbReference>
<dbReference type="InterPro" id="IPR036249">
    <property type="entry name" value="Thioredoxin-like_sf"/>
</dbReference>
<dbReference type="AlphaFoldDB" id="A0A935TA75"/>
<protein>
    <submittedName>
        <fullName evidence="5">TlpA family protein disulfide reductase</fullName>
    </submittedName>
</protein>
<reference evidence="5 6" key="1">
    <citation type="submission" date="2020-10" db="EMBL/GenBank/DDBJ databases">
        <title>Connecting structure to function with the recovery of over 1000 high-quality activated sludge metagenome-assembled genomes encoding full-length rRNA genes using long-read sequencing.</title>
        <authorList>
            <person name="Singleton C.M."/>
            <person name="Petriglieri F."/>
            <person name="Kristensen J.M."/>
            <person name="Kirkegaard R.H."/>
            <person name="Michaelsen T.Y."/>
            <person name="Andersen M.H."/>
            <person name="Karst S.M."/>
            <person name="Dueholm M.S."/>
            <person name="Nielsen P.H."/>
            <person name="Albertsen M."/>
        </authorList>
    </citation>
    <scope>NUCLEOTIDE SEQUENCE [LARGE SCALE GENOMIC DNA]</scope>
    <source>
        <strain evidence="5">Fred_18-Q3-R57-64_BAT3C.720</strain>
    </source>
</reference>
<keyword evidence="2" id="KW-0201">Cytochrome c-type biogenesis</keyword>
<dbReference type="PANTHER" id="PTHR42852:SF13">
    <property type="entry name" value="PROTEIN DIPZ"/>
    <property type="match status" value="1"/>
</dbReference>
<gene>
    <name evidence="5" type="ORF">IPK02_19120</name>
</gene>
<dbReference type="Gene3D" id="3.40.30.10">
    <property type="entry name" value="Glutaredoxin"/>
    <property type="match status" value="1"/>
</dbReference>
<keyword evidence="3" id="KW-0676">Redox-active center</keyword>
<comment type="caution">
    <text evidence="5">The sequence shown here is derived from an EMBL/GenBank/DDBJ whole genome shotgun (WGS) entry which is preliminary data.</text>
</comment>
<dbReference type="PROSITE" id="PS51352">
    <property type="entry name" value="THIOREDOXIN_2"/>
    <property type="match status" value="1"/>
</dbReference>
<evidence type="ECO:0000256" key="2">
    <source>
        <dbReference type="ARBA" id="ARBA00022748"/>
    </source>
</evidence>
<dbReference type="InterPro" id="IPR013740">
    <property type="entry name" value="Redoxin"/>
</dbReference>
<evidence type="ECO:0000256" key="1">
    <source>
        <dbReference type="ARBA" id="ARBA00004196"/>
    </source>
</evidence>
<evidence type="ECO:0000259" key="4">
    <source>
        <dbReference type="PROSITE" id="PS51352"/>
    </source>
</evidence>
<dbReference type="CDD" id="cd02966">
    <property type="entry name" value="TlpA_like_family"/>
    <property type="match status" value="1"/>
</dbReference>
<dbReference type="PANTHER" id="PTHR42852">
    <property type="entry name" value="THIOL:DISULFIDE INTERCHANGE PROTEIN DSBE"/>
    <property type="match status" value="1"/>
</dbReference>
<dbReference type="PROSITE" id="PS00194">
    <property type="entry name" value="THIOREDOXIN_1"/>
    <property type="match status" value="1"/>
</dbReference>
<dbReference type="Proteomes" id="UP000706151">
    <property type="component" value="Unassembled WGS sequence"/>
</dbReference>
<dbReference type="GO" id="GO:0015036">
    <property type="term" value="F:disulfide oxidoreductase activity"/>
    <property type="evidence" value="ECO:0007669"/>
    <property type="project" value="UniProtKB-ARBA"/>
</dbReference>
<sequence>MRHALALTVAAGVATLATIGWLGYRLLEQTRLPAADLPPSLISSAPLSPEQGQATVEAIMALTLPDLGGRLQALAQWRGKVLVVNYWASWCAPCVEEMPAFSRLQRQYAAQGVQFVGIGLDEVEKMRIFVKATPVAYPLLVGDAADSQTPGLQVKGLPYTLVIGRDGRLASSRLGRLNEATLEPILQRLSTASAETPSSAPRR</sequence>
<accession>A0A935TA75</accession>
<evidence type="ECO:0000256" key="3">
    <source>
        <dbReference type="ARBA" id="ARBA00023284"/>
    </source>
</evidence>
<dbReference type="SUPFAM" id="SSF52833">
    <property type="entry name" value="Thioredoxin-like"/>
    <property type="match status" value="1"/>
</dbReference>
<organism evidence="5 6">
    <name type="scientific">Candidatus Accumulibacter affinis</name>
    <dbReference type="NCBI Taxonomy" id="2954384"/>
    <lineage>
        <taxon>Bacteria</taxon>
        <taxon>Pseudomonadati</taxon>
        <taxon>Pseudomonadota</taxon>
        <taxon>Betaproteobacteria</taxon>
        <taxon>Candidatus Accumulibacter</taxon>
    </lineage>
</organism>
<dbReference type="GO" id="GO:0017004">
    <property type="term" value="P:cytochrome complex assembly"/>
    <property type="evidence" value="ECO:0007669"/>
    <property type="project" value="UniProtKB-KW"/>
</dbReference>